<evidence type="ECO:0000313" key="9">
    <source>
        <dbReference type="EMBL" id="MCG2462757.1"/>
    </source>
</evidence>
<dbReference type="AlphaFoldDB" id="A0AAE3EZY3"/>
<feature type="transmembrane region" description="Helical" evidence="8">
    <location>
        <begin position="222"/>
        <end position="246"/>
    </location>
</feature>
<evidence type="ECO:0000256" key="7">
    <source>
        <dbReference type="ARBA" id="ARBA00049663"/>
    </source>
</evidence>
<feature type="transmembrane region" description="Helical" evidence="8">
    <location>
        <begin position="120"/>
        <end position="141"/>
    </location>
</feature>
<comment type="subcellular location">
    <subcellularLocation>
        <location evidence="1">Cell membrane</location>
        <topology evidence="1">Multi-pass membrane protein</topology>
    </subcellularLocation>
</comment>
<feature type="transmembrane region" description="Helical" evidence="8">
    <location>
        <begin position="292"/>
        <end position="312"/>
    </location>
</feature>
<gene>
    <name evidence="9" type="ORF">K8352_18485</name>
</gene>
<feature type="transmembrane region" description="Helical" evidence="8">
    <location>
        <begin position="7"/>
        <end position="37"/>
    </location>
</feature>
<evidence type="ECO:0000256" key="4">
    <source>
        <dbReference type="ARBA" id="ARBA00022692"/>
    </source>
</evidence>
<evidence type="ECO:0000256" key="3">
    <source>
        <dbReference type="ARBA" id="ARBA00022475"/>
    </source>
</evidence>
<feature type="transmembrane region" description="Helical" evidence="8">
    <location>
        <begin position="97"/>
        <end position="114"/>
    </location>
</feature>
<dbReference type="NCBIfam" id="TIGR00791">
    <property type="entry name" value="gntP"/>
    <property type="match status" value="1"/>
</dbReference>
<feature type="transmembrane region" description="Helical" evidence="8">
    <location>
        <begin position="175"/>
        <end position="193"/>
    </location>
</feature>
<feature type="transmembrane region" description="Helical" evidence="8">
    <location>
        <begin position="258"/>
        <end position="280"/>
    </location>
</feature>
<feature type="transmembrane region" description="Helical" evidence="8">
    <location>
        <begin position="413"/>
        <end position="434"/>
    </location>
</feature>
<keyword evidence="10" id="KW-1185">Reference proteome</keyword>
<dbReference type="PIRSF" id="PIRSF002746">
    <property type="entry name" value="Gluconate_transporter"/>
    <property type="match status" value="1"/>
</dbReference>
<evidence type="ECO:0000256" key="2">
    <source>
        <dbReference type="ARBA" id="ARBA00022448"/>
    </source>
</evidence>
<accession>A0AAE3EZY3</accession>
<proteinExistence type="inferred from homology"/>
<evidence type="ECO:0000256" key="8">
    <source>
        <dbReference type="SAM" id="Phobius"/>
    </source>
</evidence>
<evidence type="ECO:0000256" key="1">
    <source>
        <dbReference type="ARBA" id="ARBA00004651"/>
    </source>
</evidence>
<keyword evidence="2" id="KW-0813">Transport</keyword>
<evidence type="ECO:0000313" key="10">
    <source>
        <dbReference type="Proteomes" id="UP001200642"/>
    </source>
</evidence>
<dbReference type="Pfam" id="PF02447">
    <property type="entry name" value="GntP_permease"/>
    <property type="match status" value="1"/>
</dbReference>
<dbReference type="RefSeq" id="WP_317903893.1">
    <property type="nucleotide sequence ID" value="NZ_JAIRBC010000043.1"/>
</dbReference>
<dbReference type="PANTHER" id="PTHR30354:SF22">
    <property type="entry name" value="HIGH-AFFINITY GLUCONATE TRANSPORTER"/>
    <property type="match status" value="1"/>
</dbReference>
<evidence type="ECO:0000256" key="5">
    <source>
        <dbReference type="ARBA" id="ARBA00022989"/>
    </source>
</evidence>
<dbReference type="PANTHER" id="PTHR30354">
    <property type="entry name" value="GNT FAMILY GLUCONATE TRANSPORTER"/>
    <property type="match status" value="1"/>
</dbReference>
<feature type="transmembrane region" description="Helical" evidence="8">
    <location>
        <begin position="378"/>
        <end position="401"/>
    </location>
</feature>
<dbReference type="EMBL" id="JAIRBC010000043">
    <property type="protein sequence ID" value="MCG2462757.1"/>
    <property type="molecule type" value="Genomic_DNA"/>
</dbReference>
<dbReference type="InterPro" id="IPR003474">
    <property type="entry name" value="Glcn_transporter"/>
</dbReference>
<organism evidence="9 10">
    <name type="scientific">Cerina litoralis</name>
    <dbReference type="NCBI Taxonomy" id="2874477"/>
    <lineage>
        <taxon>Bacteria</taxon>
        <taxon>Pseudomonadati</taxon>
        <taxon>Bacteroidota</taxon>
        <taxon>Flavobacteriia</taxon>
        <taxon>Flavobacteriales</taxon>
        <taxon>Flavobacteriaceae</taxon>
        <taxon>Cerina</taxon>
    </lineage>
</organism>
<keyword evidence="4 8" id="KW-0812">Transmembrane</keyword>
<dbReference type="Proteomes" id="UP001200642">
    <property type="component" value="Unassembled WGS sequence"/>
</dbReference>
<evidence type="ECO:0000256" key="6">
    <source>
        <dbReference type="ARBA" id="ARBA00023136"/>
    </source>
</evidence>
<dbReference type="GO" id="GO:0005886">
    <property type="term" value="C:plasma membrane"/>
    <property type="evidence" value="ECO:0007669"/>
    <property type="project" value="UniProtKB-SubCell"/>
</dbReference>
<feature type="transmembrane region" description="Helical" evidence="8">
    <location>
        <begin position="338"/>
        <end position="366"/>
    </location>
</feature>
<dbReference type="GO" id="GO:0015128">
    <property type="term" value="F:gluconate transmembrane transporter activity"/>
    <property type="evidence" value="ECO:0007669"/>
    <property type="project" value="InterPro"/>
</dbReference>
<keyword evidence="6 8" id="KW-0472">Membrane</keyword>
<feature type="transmembrane region" description="Helical" evidence="8">
    <location>
        <begin position="57"/>
        <end position="76"/>
    </location>
</feature>
<keyword evidence="5 8" id="KW-1133">Transmembrane helix</keyword>
<protein>
    <submittedName>
        <fullName evidence="9">Gluconate:H+ symporter</fullName>
    </submittedName>
</protein>
<comment type="caution">
    <text evidence="9">The sequence shown here is derived from an EMBL/GenBank/DDBJ whole genome shotgun (WGS) entry which is preliminary data.</text>
</comment>
<name>A0AAE3EZY3_9FLAO</name>
<comment type="similarity">
    <text evidence="7">Belongs to the GntP permease family.</text>
</comment>
<reference evidence="9" key="1">
    <citation type="submission" date="2023-02" db="EMBL/GenBank/DDBJ databases">
        <title>Genome of Flavobacteriaceae gen. nov. sp. strain F89.</title>
        <authorList>
            <person name="Wang Y."/>
        </authorList>
    </citation>
    <scope>NUCLEOTIDE SEQUENCE</scope>
    <source>
        <strain evidence="9">F89</strain>
    </source>
</reference>
<sequence length="438" mass="46020">MPLLIVILGILVLFLLIVKFKLNAFIAFIIVSLIIGITEGMHLEAVVDSIQNGIGNTLGFLVMILGFGAMLGKLVADSGAAQQITTKLIAKFGKKNIQWAVMLTGFIVGIPMFYSVGFVILIPLVFTIAAATGLPLLYVGLPMLASLSVTHGYLPPHPAPTAIAIMFNADIGKTLVYGIIVAIPAIIVAGPLFSRTLKNINATPLKEFVNPTIFKEEEMPSLGISIFSALLPVILIGLSTVVNHFLVDGSTIKQIVGFIGNPVIAMLISVLVAIFTLGLARGKKISEVNHSISSSIAGITMVLLIIAGAGALKQVLVDSGVSDYIAALIEGSSIDPLVMAWLIATIIRVCVGSATVAGLTAAGIVMPLVSSGTVNAELMVLAIGSGSLMLSHVNDGGFWLFKEYFNLSVKDTLKSWTIMETTVGVIGLIGVLVLEQFV</sequence>
<keyword evidence="3" id="KW-1003">Cell membrane</keyword>